<evidence type="ECO:0000313" key="1">
    <source>
        <dbReference type="EMBL" id="WEK54360.1"/>
    </source>
</evidence>
<organism evidence="1 2">
    <name type="scientific">Candidatus Cohnella colombiensis</name>
    <dbReference type="NCBI Taxonomy" id="3121368"/>
    <lineage>
        <taxon>Bacteria</taxon>
        <taxon>Bacillati</taxon>
        <taxon>Bacillota</taxon>
        <taxon>Bacilli</taxon>
        <taxon>Bacillales</taxon>
        <taxon>Paenibacillaceae</taxon>
        <taxon>Cohnella</taxon>
    </lineage>
</organism>
<protein>
    <submittedName>
        <fullName evidence="1">Uncharacterized protein</fullName>
    </submittedName>
</protein>
<sequence length="74" mass="8279">MPYLLETHIKKFKKLVTCFGVLKPLPSIKRVTCKDLSKGTTFEEDYSKIGIVPRDKVVSVAKRILSAKSIDVLG</sequence>
<keyword evidence="2" id="KW-1185">Reference proteome</keyword>
<accession>A0AA95EVR6</accession>
<reference evidence="1" key="1">
    <citation type="submission" date="2023-03" db="EMBL/GenBank/DDBJ databases">
        <title>Andean soil-derived lignocellulolytic bacterial consortium as a source of novel taxa and putative plastic-active enzymes.</title>
        <authorList>
            <person name="Diaz-Garcia L."/>
            <person name="Chuvochina M."/>
            <person name="Feuerriegel G."/>
            <person name="Bunk B."/>
            <person name="Sproer C."/>
            <person name="Streit W.R."/>
            <person name="Rodriguez L.M."/>
            <person name="Overmann J."/>
            <person name="Jimenez D.J."/>
        </authorList>
    </citation>
    <scope>NUCLEOTIDE SEQUENCE</scope>
    <source>
        <strain evidence="1">MAG 2441</strain>
    </source>
</reference>
<gene>
    <name evidence="1" type="ORF">P0Y55_17780</name>
</gene>
<name>A0AA95EVR6_9BACL</name>
<dbReference type="Proteomes" id="UP001178662">
    <property type="component" value="Chromosome"/>
</dbReference>
<dbReference type="EMBL" id="CP119317">
    <property type="protein sequence ID" value="WEK54360.1"/>
    <property type="molecule type" value="Genomic_DNA"/>
</dbReference>
<evidence type="ECO:0000313" key="2">
    <source>
        <dbReference type="Proteomes" id="UP001178662"/>
    </source>
</evidence>
<proteinExistence type="predicted"/>
<dbReference type="AlphaFoldDB" id="A0AA95EVR6"/>